<evidence type="ECO:0000313" key="8">
    <source>
        <dbReference type="EMBL" id="KAH8038257.1"/>
    </source>
</evidence>
<evidence type="ECO:0000256" key="1">
    <source>
        <dbReference type="ARBA" id="ARBA00004141"/>
    </source>
</evidence>
<comment type="caution">
    <text evidence="8">The sequence shown here is derived from an EMBL/GenBank/DDBJ whole genome shotgun (WGS) entry which is preliminary data.</text>
</comment>
<protein>
    <recommendedName>
        <fullName evidence="10">ABC transporter domain-containing protein</fullName>
    </recommendedName>
</protein>
<dbReference type="Gene3D" id="3.40.50.300">
    <property type="entry name" value="P-loop containing nucleotide triphosphate hydrolases"/>
    <property type="match status" value="1"/>
</dbReference>
<reference evidence="8" key="2">
    <citation type="submission" date="2021-09" db="EMBL/GenBank/DDBJ databases">
        <authorList>
            <person name="Jia N."/>
            <person name="Wang J."/>
            <person name="Shi W."/>
            <person name="Du L."/>
            <person name="Sun Y."/>
            <person name="Zhan W."/>
            <person name="Jiang J."/>
            <person name="Wang Q."/>
            <person name="Zhang B."/>
            <person name="Ji P."/>
            <person name="Sakyi L.B."/>
            <person name="Cui X."/>
            <person name="Yuan T."/>
            <person name="Jiang B."/>
            <person name="Yang W."/>
            <person name="Lam T.T.-Y."/>
            <person name="Chang Q."/>
            <person name="Ding S."/>
            <person name="Wang X."/>
            <person name="Zhu J."/>
            <person name="Ruan X."/>
            <person name="Zhao L."/>
            <person name="Wei J."/>
            <person name="Que T."/>
            <person name="Du C."/>
            <person name="Cheng J."/>
            <person name="Dai P."/>
            <person name="Han X."/>
            <person name="Huang E."/>
            <person name="Gao Y."/>
            <person name="Liu J."/>
            <person name="Shao H."/>
            <person name="Ye R."/>
            <person name="Li L."/>
            <person name="Wei W."/>
            <person name="Wang X."/>
            <person name="Wang C."/>
            <person name="Huo Q."/>
            <person name="Li W."/>
            <person name="Guo W."/>
            <person name="Chen H."/>
            <person name="Chen S."/>
            <person name="Zhou L."/>
            <person name="Zhou L."/>
            <person name="Ni X."/>
            <person name="Tian J."/>
            <person name="Zhou Y."/>
            <person name="Sheng Y."/>
            <person name="Liu T."/>
            <person name="Pan Y."/>
            <person name="Xia L."/>
            <person name="Li J."/>
            <person name="Zhao F."/>
            <person name="Cao W."/>
        </authorList>
    </citation>
    <scope>NUCLEOTIDE SEQUENCE</scope>
    <source>
        <strain evidence="8">Rmic-2018</strain>
        <tissue evidence="8">Larvae</tissue>
    </source>
</reference>
<dbReference type="GO" id="GO:0005319">
    <property type="term" value="F:lipid transporter activity"/>
    <property type="evidence" value="ECO:0007669"/>
    <property type="project" value="TreeGrafter"/>
</dbReference>
<evidence type="ECO:0000259" key="7">
    <source>
        <dbReference type="Pfam" id="PF12698"/>
    </source>
</evidence>
<feature type="transmembrane region" description="Helical" evidence="5">
    <location>
        <begin position="342"/>
        <end position="359"/>
    </location>
</feature>
<organism evidence="8 9">
    <name type="scientific">Rhipicephalus microplus</name>
    <name type="common">Cattle tick</name>
    <name type="synonym">Boophilus microplus</name>
    <dbReference type="NCBI Taxonomy" id="6941"/>
    <lineage>
        <taxon>Eukaryota</taxon>
        <taxon>Metazoa</taxon>
        <taxon>Ecdysozoa</taxon>
        <taxon>Arthropoda</taxon>
        <taxon>Chelicerata</taxon>
        <taxon>Arachnida</taxon>
        <taxon>Acari</taxon>
        <taxon>Parasitiformes</taxon>
        <taxon>Ixodida</taxon>
        <taxon>Ixodoidea</taxon>
        <taxon>Ixodidae</taxon>
        <taxon>Rhipicephalinae</taxon>
        <taxon>Rhipicephalus</taxon>
        <taxon>Boophilus</taxon>
    </lineage>
</organism>
<keyword evidence="9" id="KW-1185">Reference proteome</keyword>
<dbReference type="Pfam" id="PF12698">
    <property type="entry name" value="ABC2_membrane_3"/>
    <property type="match status" value="1"/>
</dbReference>
<feature type="transmembrane region" description="Helical" evidence="5">
    <location>
        <begin position="234"/>
        <end position="254"/>
    </location>
</feature>
<evidence type="ECO:0000259" key="6">
    <source>
        <dbReference type="Pfam" id="PF00005"/>
    </source>
</evidence>
<dbReference type="Proteomes" id="UP000821866">
    <property type="component" value="Chromosome 1"/>
</dbReference>
<feature type="domain" description="ABC transporter" evidence="6">
    <location>
        <begin position="554"/>
        <end position="593"/>
    </location>
</feature>
<evidence type="ECO:0000313" key="9">
    <source>
        <dbReference type="Proteomes" id="UP000821866"/>
    </source>
</evidence>
<evidence type="ECO:0000256" key="5">
    <source>
        <dbReference type="SAM" id="Phobius"/>
    </source>
</evidence>
<feature type="domain" description="ABC-2 type transporter transmembrane" evidence="7">
    <location>
        <begin position="237"/>
        <end position="485"/>
    </location>
</feature>
<dbReference type="SUPFAM" id="SSF52540">
    <property type="entry name" value="P-loop containing nucleoside triphosphate hydrolases"/>
    <property type="match status" value="1"/>
</dbReference>
<dbReference type="PANTHER" id="PTHR19229:SF250">
    <property type="entry name" value="ABC TRANSPORTER DOMAIN-CONTAINING PROTEIN-RELATED"/>
    <property type="match status" value="1"/>
</dbReference>
<dbReference type="InterPro" id="IPR013525">
    <property type="entry name" value="ABC2_TM"/>
</dbReference>
<dbReference type="InterPro" id="IPR026082">
    <property type="entry name" value="ABCA"/>
</dbReference>
<dbReference type="InterPro" id="IPR003439">
    <property type="entry name" value="ABC_transporter-like_ATP-bd"/>
</dbReference>
<evidence type="ECO:0008006" key="10">
    <source>
        <dbReference type="Google" id="ProtNLM"/>
    </source>
</evidence>
<evidence type="ECO:0000256" key="4">
    <source>
        <dbReference type="ARBA" id="ARBA00023136"/>
    </source>
</evidence>
<sequence>MVNVQPNLMRTMLTLLSKRALCLRRSCAALTLTWAAPFTIFWVMLIFEQSALDAATPLLPDSILVPMTLDSVDNEEANALEAFVQFGRDQVIPAAAYRSLAEQRGAMATTFVDAQKRLLFLASQDFIAYSQKLVVGAVFDENGTAEAWFNPYLRGGKAIAMSMVHTALLRNITATEDGKVTPGFEPAALISSSQSVVEGLNMANVISIEPTKPALASFERVVSGISSSNTIITAARAVFLPLVTGVLVAAFSFFPTAERVSRAKDIQMMTGMSGCTYWTSNYLFDVQVYLTVWALMGVLLSFYYVVTTKASVALVLTVLAFSIVGLAIAYTVSLFAKTQPSAFSLITLSFTIVGTMLTWKSMVLAAERRQRGEHLVTPSVYEYAMALVPPFALPRALTKALELDRENQDCLKRRHYAHRRGPGMWGIVKLFHAPVFALSQPLAVTQLELTNSTDWEPLSPFGFHSGGILPELIIMVIEGLMLFVLLDRLDSGQFFWMPGPPAPAGQGAEVSAANDEVRQERKLVEAEVAKGKSAEYAMAARGLGKRYGTIEVVRSVSLALRNNECLGLLGLNGSGKTTTLEMLAALLPPTSGDAFSRGLFMS</sequence>
<keyword evidence="4 5" id="KW-0472">Membrane</keyword>
<keyword evidence="3 5" id="KW-1133">Transmembrane helix</keyword>
<proteinExistence type="predicted"/>
<feature type="transmembrane region" description="Helical" evidence="5">
    <location>
        <begin position="290"/>
        <end position="306"/>
    </location>
</feature>
<dbReference type="GO" id="GO:0005524">
    <property type="term" value="F:ATP binding"/>
    <property type="evidence" value="ECO:0007669"/>
    <property type="project" value="InterPro"/>
</dbReference>
<feature type="transmembrane region" description="Helical" evidence="5">
    <location>
        <begin position="27"/>
        <end position="47"/>
    </location>
</feature>
<dbReference type="GO" id="GO:0140359">
    <property type="term" value="F:ABC-type transporter activity"/>
    <property type="evidence" value="ECO:0007669"/>
    <property type="project" value="InterPro"/>
</dbReference>
<reference evidence="8" key="1">
    <citation type="journal article" date="2020" name="Cell">
        <title>Large-Scale Comparative Analyses of Tick Genomes Elucidate Their Genetic Diversity and Vector Capacities.</title>
        <authorList>
            <consortium name="Tick Genome and Microbiome Consortium (TIGMIC)"/>
            <person name="Jia N."/>
            <person name="Wang J."/>
            <person name="Shi W."/>
            <person name="Du L."/>
            <person name="Sun Y."/>
            <person name="Zhan W."/>
            <person name="Jiang J.F."/>
            <person name="Wang Q."/>
            <person name="Zhang B."/>
            <person name="Ji P."/>
            <person name="Bell-Sakyi L."/>
            <person name="Cui X.M."/>
            <person name="Yuan T.T."/>
            <person name="Jiang B.G."/>
            <person name="Yang W.F."/>
            <person name="Lam T.T."/>
            <person name="Chang Q.C."/>
            <person name="Ding S.J."/>
            <person name="Wang X.J."/>
            <person name="Zhu J.G."/>
            <person name="Ruan X.D."/>
            <person name="Zhao L."/>
            <person name="Wei J.T."/>
            <person name="Ye R.Z."/>
            <person name="Que T.C."/>
            <person name="Du C.H."/>
            <person name="Zhou Y.H."/>
            <person name="Cheng J.X."/>
            <person name="Dai P.F."/>
            <person name="Guo W.B."/>
            <person name="Han X.H."/>
            <person name="Huang E.J."/>
            <person name="Li L.F."/>
            <person name="Wei W."/>
            <person name="Gao Y.C."/>
            <person name="Liu J.Z."/>
            <person name="Shao H.Z."/>
            <person name="Wang X."/>
            <person name="Wang C.C."/>
            <person name="Yang T.C."/>
            <person name="Huo Q.B."/>
            <person name="Li W."/>
            <person name="Chen H.Y."/>
            <person name="Chen S.E."/>
            <person name="Zhou L.G."/>
            <person name="Ni X.B."/>
            <person name="Tian J.H."/>
            <person name="Sheng Y."/>
            <person name="Liu T."/>
            <person name="Pan Y.S."/>
            <person name="Xia L.Y."/>
            <person name="Li J."/>
            <person name="Zhao F."/>
            <person name="Cao W.C."/>
        </authorList>
    </citation>
    <scope>NUCLEOTIDE SEQUENCE</scope>
    <source>
        <strain evidence="8">Rmic-2018</strain>
    </source>
</reference>
<evidence type="ECO:0000256" key="3">
    <source>
        <dbReference type="ARBA" id="ARBA00022989"/>
    </source>
</evidence>
<dbReference type="InterPro" id="IPR027417">
    <property type="entry name" value="P-loop_NTPase"/>
</dbReference>
<keyword evidence="2 5" id="KW-0812">Transmembrane</keyword>
<accession>A0A9J6EVD8</accession>
<dbReference type="VEuPathDB" id="VectorBase:LOC119161456"/>
<evidence type="ECO:0000256" key="2">
    <source>
        <dbReference type="ARBA" id="ARBA00022692"/>
    </source>
</evidence>
<comment type="subcellular location">
    <subcellularLocation>
        <location evidence="1">Membrane</location>
        <topology evidence="1">Multi-pass membrane protein</topology>
    </subcellularLocation>
</comment>
<gene>
    <name evidence="8" type="ORF">HPB51_000230</name>
</gene>
<feature type="transmembrane region" description="Helical" evidence="5">
    <location>
        <begin position="313"/>
        <end position="336"/>
    </location>
</feature>
<dbReference type="Pfam" id="PF00005">
    <property type="entry name" value="ABC_tran"/>
    <property type="match status" value="1"/>
</dbReference>
<dbReference type="PANTHER" id="PTHR19229">
    <property type="entry name" value="ATP-BINDING CASSETTE TRANSPORTER SUBFAMILY A ABCA"/>
    <property type="match status" value="1"/>
</dbReference>
<dbReference type="GO" id="GO:0016887">
    <property type="term" value="F:ATP hydrolysis activity"/>
    <property type="evidence" value="ECO:0007669"/>
    <property type="project" value="InterPro"/>
</dbReference>
<dbReference type="AlphaFoldDB" id="A0A9J6EVD8"/>
<dbReference type="GO" id="GO:0016020">
    <property type="term" value="C:membrane"/>
    <property type="evidence" value="ECO:0007669"/>
    <property type="project" value="UniProtKB-SubCell"/>
</dbReference>
<name>A0A9J6EVD8_RHIMP</name>
<dbReference type="EMBL" id="JABSTU010000001">
    <property type="protein sequence ID" value="KAH8038257.1"/>
    <property type="molecule type" value="Genomic_DNA"/>
</dbReference>